<keyword evidence="4" id="KW-0479">Metal-binding</keyword>
<evidence type="ECO:0000256" key="9">
    <source>
        <dbReference type="ARBA" id="ARBA00032722"/>
    </source>
</evidence>
<dbReference type="AlphaFoldDB" id="A0A841HJB9"/>
<dbReference type="GO" id="GO:0051536">
    <property type="term" value="F:iron-sulfur cluster binding"/>
    <property type="evidence" value="ECO:0007669"/>
    <property type="project" value="UniProtKB-KW"/>
</dbReference>
<evidence type="ECO:0000256" key="3">
    <source>
        <dbReference type="ARBA" id="ARBA00022643"/>
    </source>
</evidence>
<dbReference type="InterPro" id="IPR017896">
    <property type="entry name" value="4Fe4S_Fe-S-bd"/>
</dbReference>
<evidence type="ECO:0000259" key="16">
    <source>
        <dbReference type="PROSITE" id="PS51379"/>
    </source>
</evidence>
<evidence type="ECO:0000256" key="11">
    <source>
        <dbReference type="ARBA" id="ARBA00048792"/>
    </source>
</evidence>
<reference evidence="17 18" key="1">
    <citation type="submission" date="2020-08" db="EMBL/GenBank/DDBJ databases">
        <title>Genomic Encyclopedia of Type Strains, Phase IV (KMG-IV): sequencing the most valuable type-strain genomes for metagenomic binning, comparative biology and taxonomic classification.</title>
        <authorList>
            <person name="Goeker M."/>
        </authorList>
    </citation>
    <scope>NUCLEOTIDE SEQUENCE [LARGE SCALE GENOMIC DNA]</scope>
    <source>
        <strain evidence="17 18">DSM 26723</strain>
    </source>
</reference>
<dbReference type="InterPro" id="IPR009051">
    <property type="entry name" value="Helical_ferredxn"/>
</dbReference>
<dbReference type="PANTHER" id="PTHR43073:SF2">
    <property type="entry name" value="DIHYDROPYRIMIDINE DEHYDROGENASE [NADP(+)]"/>
    <property type="match status" value="1"/>
</dbReference>
<keyword evidence="7" id="KW-0411">Iron-sulfur</keyword>
<dbReference type="PROSITE" id="PS51379">
    <property type="entry name" value="4FE4S_FER_2"/>
    <property type="match status" value="2"/>
</dbReference>
<comment type="catalytic activity">
    <reaction evidence="10">
        <text>5,6-dihydrothymine + NAD(+) = thymine + NADH + H(+)</text>
        <dbReference type="Rhea" id="RHEA:28791"/>
        <dbReference type="ChEBI" id="CHEBI:15378"/>
        <dbReference type="ChEBI" id="CHEBI:17821"/>
        <dbReference type="ChEBI" id="CHEBI:27468"/>
        <dbReference type="ChEBI" id="CHEBI:57540"/>
        <dbReference type="ChEBI" id="CHEBI:57945"/>
        <dbReference type="EC" id="1.3.1.1"/>
    </reaction>
</comment>
<accession>A0A841HJB9</accession>
<feature type="domain" description="4Fe-4S ferredoxin-type" evidence="16">
    <location>
        <begin position="554"/>
        <end position="584"/>
    </location>
</feature>
<sequence length="607" mass="67902">MEPTDTRNPDYFHRVVDCQWACPAHTDVPEYIRLIALGKFTEAYMVNRESNVFPGILGRVCDRPCEPACRRGRVEEKPVAICRLKRVAADHRDDVTQFLPRAPRQKNGKRVACIGAGPASLTVANDLMPLGYDVTIFEKWGTPGGLMRTNIPSFRLPASVLAEEIGYIVDMGVDLRLGTPIESLKALLDSREFDAVFVGSGAPKGKDLSLPGRHETQAVEDHIHIGIDWLESVAFDHIKSIGKRVLIIGVGNTAMDCCRSSLRLGATEVKVMARKPRNFFKASDWELEDAEDENVEIVINHAPKSFVVENGKLTGMMFDRMEYQLDGNKILSEKVAGEVFFPCDDVILAIGQENAFPWIENDLGVEFDKWHVPKVDKLTFQSSRPDVFFGGDAAFGPKNIIWAVEHGHQAAISLHRFLQGQSVRERLPALLNLSSRKMGLHEWSYKNDYNPVERRLMPHVDLKERFKKINIEVELGFNAEQAAAEVQRCLNCDVQTVFDAKLCIECDACIDICPVDCLTMTANRPEEELRQHLKAPSRNKTQPLFVSSALKHTARVMVKDEDLCVHCGLCAERCPTAAWDMQKSTISIPHASDESPSCTPPQTLKIA</sequence>
<keyword evidence="3" id="KW-0288">FMN</keyword>
<dbReference type="GO" id="GO:0046872">
    <property type="term" value="F:metal ion binding"/>
    <property type="evidence" value="ECO:0007669"/>
    <property type="project" value="UniProtKB-KW"/>
</dbReference>
<keyword evidence="18" id="KW-1185">Reference proteome</keyword>
<evidence type="ECO:0000256" key="13">
    <source>
        <dbReference type="ARBA" id="ARBA00049714"/>
    </source>
</evidence>
<dbReference type="Gene3D" id="3.50.50.60">
    <property type="entry name" value="FAD/NAD(P)-binding domain"/>
    <property type="match status" value="2"/>
</dbReference>
<dbReference type="SUPFAM" id="SSF51971">
    <property type="entry name" value="Nucleotide-binding domain"/>
    <property type="match status" value="1"/>
</dbReference>
<dbReference type="SUPFAM" id="SSF46548">
    <property type="entry name" value="alpha-helical ferredoxin"/>
    <property type="match status" value="2"/>
</dbReference>
<evidence type="ECO:0000313" key="17">
    <source>
        <dbReference type="EMBL" id="MBB6092896.1"/>
    </source>
</evidence>
<dbReference type="InterPro" id="IPR023753">
    <property type="entry name" value="FAD/NAD-binding_dom"/>
</dbReference>
<dbReference type="RefSeq" id="WP_184330762.1">
    <property type="nucleotide sequence ID" value="NZ_JACHHZ010000002.1"/>
</dbReference>
<comment type="catalytic activity">
    <reaction evidence="11">
        <text>5,6-dihydrouracil + NAD(+) = uracil + NADH + H(+)</text>
        <dbReference type="Rhea" id="RHEA:20189"/>
        <dbReference type="ChEBI" id="CHEBI:15378"/>
        <dbReference type="ChEBI" id="CHEBI:15901"/>
        <dbReference type="ChEBI" id="CHEBI:17568"/>
        <dbReference type="ChEBI" id="CHEBI:57540"/>
        <dbReference type="ChEBI" id="CHEBI:57945"/>
        <dbReference type="EC" id="1.3.1.1"/>
    </reaction>
</comment>
<evidence type="ECO:0000256" key="8">
    <source>
        <dbReference type="ARBA" id="ARBA00030119"/>
    </source>
</evidence>
<dbReference type="EMBL" id="JACHHZ010000002">
    <property type="protein sequence ID" value="MBB6092896.1"/>
    <property type="molecule type" value="Genomic_DNA"/>
</dbReference>
<dbReference type="Gene3D" id="3.30.70.20">
    <property type="match status" value="2"/>
</dbReference>
<dbReference type="Pfam" id="PF12838">
    <property type="entry name" value="Fer4_7"/>
    <property type="match status" value="1"/>
</dbReference>
<dbReference type="GO" id="GO:0004159">
    <property type="term" value="F:dihydropyrimidine dehydrogenase (NAD+) activity"/>
    <property type="evidence" value="ECO:0007669"/>
    <property type="project" value="UniProtKB-EC"/>
</dbReference>
<comment type="function">
    <text evidence="12">Involved in pyrimidine base degradation. Catalyzes physiologically the reduction of uracil to 5,6-dihydrouracil (DHU) by using NADH as a specific cosubstrate. It also catalyzes the reverse reaction and the reduction of thymine to 5,6-dihydrothymine (DHT).</text>
</comment>
<dbReference type="PRINTS" id="PR00419">
    <property type="entry name" value="ADXRDTASE"/>
</dbReference>
<feature type="compositionally biased region" description="Polar residues" evidence="15">
    <location>
        <begin position="594"/>
        <end position="607"/>
    </location>
</feature>
<evidence type="ECO:0000256" key="4">
    <source>
        <dbReference type="ARBA" id="ARBA00022723"/>
    </source>
</evidence>
<keyword evidence="2" id="KW-0285">Flavoprotein</keyword>
<organism evidence="17 18">
    <name type="scientific">Povalibacter uvarum</name>
    <dbReference type="NCBI Taxonomy" id="732238"/>
    <lineage>
        <taxon>Bacteria</taxon>
        <taxon>Pseudomonadati</taxon>
        <taxon>Pseudomonadota</taxon>
        <taxon>Gammaproteobacteria</taxon>
        <taxon>Steroidobacterales</taxon>
        <taxon>Steroidobacteraceae</taxon>
        <taxon>Povalibacter</taxon>
    </lineage>
</organism>
<dbReference type="InterPro" id="IPR028261">
    <property type="entry name" value="DPD_II"/>
</dbReference>
<feature type="domain" description="4Fe-4S ferredoxin-type" evidence="16">
    <location>
        <begin position="494"/>
        <end position="523"/>
    </location>
</feature>
<comment type="subunit">
    <text evidence="13">Heterotetramer of 2 PreA and 2 PreT subunits.</text>
</comment>
<evidence type="ECO:0000256" key="5">
    <source>
        <dbReference type="ARBA" id="ARBA00023002"/>
    </source>
</evidence>
<evidence type="ECO:0000256" key="10">
    <source>
        <dbReference type="ARBA" id="ARBA00047685"/>
    </source>
</evidence>
<evidence type="ECO:0000256" key="2">
    <source>
        <dbReference type="ARBA" id="ARBA00022630"/>
    </source>
</evidence>
<gene>
    <name evidence="17" type="ORF">HNQ60_001774</name>
</gene>
<evidence type="ECO:0000313" key="18">
    <source>
        <dbReference type="Proteomes" id="UP000588068"/>
    </source>
</evidence>
<dbReference type="Gene3D" id="1.10.1060.10">
    <property type="entry name" value="Alpha-helical ferredoxin"/>
    <property type="match status" value="1"/>
</dbReference>
<protein>
    <recommendedName>
        <fullName evidence="14">dihydrouracil dehydrogenase (NAD(+))</fullName>
        <ecNumber evidence="14">1.3.1.1</ecNumber>
    </recommendedName>
    <alternativeName>
        <fullName evidence="9">Dihydrothymine dehydrogenase</fullName>
    </alternativeName>
    <alternativeName>
        <fullName evidence="8">Dihydrouracil dehydrogenase</fullName>
    </alternativeName>
</protein>
<dbReference type="PANTHER" id="PTHR43073">
    <property type="entry name" value="DIHYDROPYRIMIDINE DEHYDROGENASE [NADP(+)]"/>
    <property type="match status" value="1"/>
</dbReference>
<evidence type="ECO:0000256" key="6">
    <source>
        <dbReference type="ARBA" id="ARBA00023004"/>
    </source>
</evidence>
<evidence type="ECO:0000256" key="12">
    <source>
        <dbReference type="ARBA" id="ARBA00049578"/>
    </source>
</evidence>
<evidence type="ECO:0000256" key="14">
    <source>
        <dbReference type="ARBA" id="ARBA00049728"/>
    </source>
</evidence>
<comment type="caution">
    <text evidence="17">The sequence shown here is derived from an EMBL/GenBank/DDBJ whole genome shotgun (WGS) entry which is preliminary data.</text>
</comment>
<dbReference type="Pfam" id="PF07992">
    <property type="entry name" value="Pyr_redox_2"/>
    <property type="match status" value="1"/>
</dbReference>
<evidence type="ECO:0000256" key="7">
    <source>
        <dbReference type="ARBA" id="ARBA00023014"/>
    </source>
</evidence>
<proteinExistence type="predicted"/>
<dbReference type="Pfam" id="PF14691">
    <property type="entry name" value="Fer4_20"/>
    <property type="match status" value="1"/>
</dbReference>
<dbReference type="PROSITE" id="PS00198">
    <property type="entry name" value="4FE4S_FER_1"/>
    <property type="match status" value="2"/>
</dbReference>
<name>A0A841HJB9_9GAMM</name>
<keyword evidence="5" id="KW-0560">Oxidoreductase</keyword>
<dbReference type="SUPFAM" id="SSF54862">
    <property type="entry name" value="4Fe-4S ferredoxins"/>
    <property type="match status" value="1"/>
</dbReference>
<dbReference type="InterPro" id="IPR036188">
    <property type="entry name" value="FAD/NAD-bd_sf"/>
</dbReference>
<evidence type="ECO:0000256" key="15">
    <source>
        <dbReference type="SAM" id="MobiDB-lite"/>
    </source>
</evidence>
<evidence type="ECO:0000256" key="1">
    <source>
        <dbReference type="ARBA" id="ARBA00001917"/>
    </source>
</evidence>
<dbReference type="InterPro" id="IPR017900">
    <property type="entry name" value="4Fe4S_Fe_S_CS"/>
</dbReference>
<dbReference type="EC" id="1.3.1.1" evidence="14"/>
<comment type="cofactor">
    <cofactor evidence="1">
        <name>FMN</name>
        <dbReference type="ChEBI" id="CHEBI:58210"/>
    </cofactor>
</comment>
<keyword evidence="6" id="KW-0408">Iron</keyword>
<dbReference type="Proteomes" id="UP000588068">
    <property type="component" value="Unassembled WGS sequence"/>
</dbReference>
<feature type="region of interest" description="Disordered" evidence="15">
    <location>
        <begin position="588"/>
        <end position="607"/>
    </location>
</feature>